<dbReference type="Proteomes" id="UP000859547">
    <property type="component" value="Unassembled WGS sequence"/>
</dbReference>
<gene>
    <name evidence="1" type="ORF">I9080_000018</name>
</gene>
<reference evidence="1" key="1">
    <citation type="journal article" date="2018" name="Genome Biol.">
        <title>SKESA: strategic k-mer extension for scrupulous assemblies.</title>
        <authorList>
            <person name="Souvorov A."/>
            <person name="Agarwala R."/>
            <person name="Lipman D.J."/>
        </authorList>
    </citation>
    <scope>NUCLEOTIDE SEQUENCE</scope>
    <source>
        <strain evidence="1">C8</strain>
    </source>
</reference>
<organism evidence="1">
    <name type="scientific">Clostridium perfringens</name>
    <dbReference type="NCBI Taxonomy" id="1502"/>
    <lineage>
        <taxon>Bacteria</taxon>
        <taxon>Bacillati</taxon>
        <taxon>Bacillota</taxon>
        <taxon>Clostridia</taxon>
        <taxon>Eubacteriales</taxon>
        <taxon>Clostridiaceae</taxon>
        <taxon>Clostridium</taxon>
    </lineage>
</organism>
<reference evidence="1" key="2">
    <citation type="submission" date="2020-07" db="EMBL/GenBank/DDBJ databases">
        <authorList>
            <consortium name="NCBI Pathogen Detection Project"/>
        </authorList>
    </citation>
    <scope>NUCLEOTIDE SEQUENCE</scope>
    <source>
        <strain evidence="1">C8</strain>
    </source>
</reference>
<proteinExistence type="predicted"/>
<evidence type="ECO:0000313" key="1">
    <source>
        <dbReference type="EMBL" id="HAT4306270.1"/>
    </source>
</evidence>
<name>A0A8H9UVU9_CLOPF</name>
<dbReference type="AlphaFoldDB" id="A0A8H9UVU9"/>
<protein>
    <submittedName>
        <fullName evidence="1">Uncharacterized protein</fullName>
    </submittedName>
</protein>
<comment type="caution">
    <text evidence="1">The sequence shown here is derived from an EMBL/GenBank/DDBJ whole genome shotgun (WGS) entry which is preliminary data.</text>
</comment>
<dbReference type="EMBL" id="DACTCB010000001">
    <property type="protein sequence ID" value="HAT4306270.1"/>
    <property type="molecule type" value="Genomic_DNA"/>
</dbReference>
<dbReference type="RefSeq" id="WP_195961905.1">
    <property type="nucleotide sequence ID" value="NZ_CP075917.1"/>
</dbReference>
<accession>A0A8H9UVU9</accession>
<sequence length="101" mass="11433">MLDLDLLNKPIDIKIKGEQIKVNQPSFALAKSVRAFERNINSMEEEEIYDEQSNILLSFLNNNTDSKKFKKDDLESLPFSAIKAIYKSLVDAITGADNNPN</sequence>